<dbReference type="Proteomes" id="UP001501169">
    <property type="component" value="Unassembled WGS sequence"/>
</dbReference>
<evidence type="ECO:0000313" key="4">
    <source>
        <dbReference type="EMBL" id="GAA0551635.1"/>
    </source>
</evidence>
<name>A0ABN1DTD0_9GAMM</name>
<dbReference type="InterPro" id="IPR038492">
    <property type="entry name" value="GBBH-like_N_sf"/>
</dbReference>
<dbReference type="PANTHER" id="PTHR35303:SF5">
    <property type="entry name" value="OS02G0197800 PROTEIN"/>
    <property type="match status" value="1"/>
</dbReference>
<dbReference type="EMBL" id="BAAAEO010000003">
    <property type="protein sequence ID" value="GAA0551635.1"/>
    <property type="molecule type" value="Genomic_DNA"/>
</dbReference>
<accession>A0ABN1DTD0</accession>
<evidence type="ECO:0000256" key="1">
    <source>
        <dbReference type="ARBA" id="ARBA00022723"/>
    </source>
</evidence>
<comment type="caution">
    <text evidence="4">The sequence shown here is derived from an EMBL/GenBank/DDBJ whole genome shotgun (WGS) entry which is preliminary data.</text>
</comment>
<reference evidence="4 5" key="1">
    <citation type="journal article" date="2019" name="Int. J. Syst. Evol. Microbiol.">
        <title>The Global Catalogue of Microorganisms (GCM) 10K type strain sequencing project: providing services to taxonomists for standard genome sequencing and annotation.</title>
        <authorList>
            <consortium name="The Broad Institute Genomics Platform"/>
            <consortium name="The Broad Institute Genome Sequencing Center for Infectious Disease"/>
            <person name="Wu L."/>
            <person name="Ma J."/>
        </authorList>
    </citation>
    <scope>NUCLEOTIDE SEQUENCE [LARGE SCALE GENOMIC DNA]</scope>
    <source>
        <strain evidence="4 5">JCM 14331</strain>
    </source>
</reference>
<keyword evidence="2" id="KW-0408">Iron</keyword>
<organism evidence="4 5">
    <name type="scientific">Rheinheimera aquimaris</name>
    <dbReference type="NCBI Taxonomy" id="412437"/>
    <lineage>
        <taxon>Bacteria</taxon>
        <taxon>Pseudomonadati</taxon>
        <taxon>Pseudomonadota</taxon>
        <taxon>Gammaproteobacteria</taxon>
        <taxon>Chromatiales</taxon>
        <taxon>Chromatiaceae</taxon>
        <taxon>Rheinheimera</taxon>
    </lineage>
</organism>
<sequence length="135" mass="15261">MTELRTVNTAGTDVKVSTLHYHRKRDELDVIFSDGEKAVFSAEFLRVFSPSAEVRGHGKPKLVSNKKQVAISKILPVGHYAVKLVFDDGHDSGIYSWHYLQQLHKQQQSLWQQYLAQLAAANANRDSLIAVKFQP</sequence>
<evidence type="ECO:0000256" key="2">
    <source>
        <dbReference type="ARBA" id="ARBA00023004"/>
    </source>
</evidence>
<dbReference type="PANTHER" id="PTHR35303">
    <property type="entry name" value="OS02G0197800 PROTEIN"/>
    <property type="match status" value="1"/>
</dbReference>
<proteinExistence type="predicted"/>
<dbReference type="Pfam" id="PF06155">
    <property type="entry name" value="GBBH-like_N"/>
    <property type="match status" value="1"/>
</dbReference>
<dbReference type="InterPro" id="IPR010376">
    <property type="entry name" value="GBBH-like_N"/>
</dbReference>
<keyword evidence="1" id="KW-0479">Metal-binding</keyword>
<feature type="domain" description="Gamma-butyrobetaine hydroxylase-like N-terminal" evidence="3">
    <location>
        <begin position="20"/>
        <end position="100"/>
    </location>
</feature>
<dbReference type="RefSeq" id="WP_226767245.1">
    <property type="nucleotide sequence ID" value="NZ_BAAAEO010000003.1"/>
</dbReference>
<keyword evidence="5" id="KW-1185">Reference proteome</keyword>
<protein>
    <submittedName>
        <fullName evidence="4">DUF971 domain-containing protein</fullName>
    </submittedName>
</protein>
<gene>
    <name evidence="4" type="ORF">GCM10009098_19110</name>
</gene>
<dbReference type="Gene3D" id="3.30.2020.30">
    <property type="match status" value="1"/>
</dbReference>
<evidence type="ECO:0000259" key="3">
    <source>
        <dbReference type="Pfam" id="PF06155"/>
    </source>
</evidence>
<evidence type="ECO:0000313" key="5">
    <source>
        <dbReference type="Proteomes" id="UP001501169"/>
    </source>
</evidence>